<keyword evidence="4" id="KW-0862">Zinc</keyword>
<dbReference type="EMBL" id="ML220123">
    <property type="protein sequence ID" value="TGZ80735.1"/>
    <property type="molecule type" value="Genomic_DNA"/>
</dbReference>
<evidence type="ECO:0000256" key="6">
    <source>
        <dbReference type="PROSITE-ProRule" id="PRU00042"/>
    </source>
</evidence>
<evidence type="ECO:0000256" key="5">
    <source>
        <dbReference type="ARBA" id="ARBA00044085"/>
    </source>
</evidence>
<dbReference type="SUPFAM" id="SSF57667">
    <property type="entry name" value="beta-beta-alpha zinc fingers"/>
    <property type="match status" value="1"/>
</dbReference>
<keyword evidence="2" id="KW-0677">Repeat</keyword>
<evidence type="ECO:0000256" key="4">
    <source>
        <dbReference type="ARBA" id="ARBA00022833"/>
    </source>
</evidence>
<dbReference type="Proteomes" id="UP000298138">
    <property type="component" value="Unassembled WGS sequence"/>
</dbReference>
<dbReference type="GO" id="GO:0000785">
    <property type="term" value="C:chromatin"/>
    <property type="evidence" value="ECO:0007669"/>
    <property type="project" value="TreeGrafter"/>
</dbReference>
<dbReference type="PANTHER" id="PTHR14003:SF19">
    <property type="entry name" value="YY2 TRANSCRIPTION FACTOR"/>
    <property type="match status" value="1"/>
</dbReference>
<protein>
    <recommendedName>
        <fullName evidence="5">C2H2 type master regulator of conidiophore development brlA</fullName>
    </recommendedName>
</protein>
<sequence length="188" mass="22402">MYLWVCGVTAVISETPPYVAVHPTTELDKLKPFNCQYYKCNKRFGYKSYLERRHHIHTNERPYQCDVPNCGRSFIQKGSLTIHLRVHTGEKPYKYIGCGKAFMLGGFVMNWKHYKDFGVSFYIPCNGRYDFNVRPEQLWTAFNQFLDLVEIYVEKDCTWIKDFITHFMVSLQKSYDIEKEMKMKMIKL</sequence>
<dbReference type="PANTHER" id="PTHR14003">
    <property type="entry name" value="TRANSCRIPTIONAL REPRESSOR PROTEIN YY"/>
    <property type="match status" value="1"/>
</dbReference>
<dbReference type="AlphaFoldDB" id="A0A4V6RHE6"/>
<proteinExistence type="predicted"/>
<dbReference type="GO" id="GO:0008270">
    <property type="term" value="F:zinc ion binding"/>
    <property type="evidence" value="ECO:0007669"/>
    <property type="project" value="UniProtKB-KW"/>
</dbReference>
<feature type="domain" description="C2H2-type" evidence="7">
    <location>
        <begin position="33"/>
        <end position="62"/>
    </location>
</feature>
<evidence type="ECO:0000313" key="9">
    <source>
        <dbReference type="Proteomes" id="UP000298138"/>
    </source>
</evidence>
<dbReference type="OrthoDB" id="3437960at2759"/>
<reference evidence="8 9" key="1">
    <citation type="submission" date="2019-04" db="EMBL/GenBank/DDBJ databases">
        <title>Comparative genomics and transcriptomics to analyze fruiting body development in filamentous ascomycetes.</title>
        <authorList>
            <consortium name="DOE Joint Genome Institute"/>
            <person name="Lutkenhaus R."/>
            <person name="Traeger S."/>
            <person name="Breuer J."/>
            <person name="Kuo A."/>
            <person name="Lipzen A."/>
            <person name="Pangilinan J."/>
            <person name="Dilworth D."/>
            <person name="Sandor L."/>
            <person name="Poggeler S."/>
            <person name="Barry K."/>
            <person name="Grigoriev I.V."/>
            <person name="Nowrousian M."/>
        </authorList>
    </citation>
    <scope>NUCLEOTIDE SEQUENCE [LARGE SCALE GENOMIC DNA]</scope>
    <source>
        <strain evidence="8 9">CBS 389.68</strain>
    </source>
</reference>
<dbReference type="PROSITE" id="PS00028">
    <property type="entry name" value="ZINC_FINGER_C2H2_1"/>
    <property type="match status" value="1"/>
</dbReference>
<dbReference type="PROSITE" id="PS50157">
    <property type="entry name" value="ZINC_FINGER_C2H2_2"/>
    <property type="match status" value="2"/>
</dbReference>
<accession>A0A4V6RHE6</accession>
<gene>
    <name evidence="8" type="ORF">EX30DRAFT_49968</name>
</gene>
<evidence type="ECO:0000256" key="3">
    <source>
        <dbReference type="ARBA" id="ARBA00022771"/>
    </source>
</evidence>
<dbReference type="InterPro" id="IPR036236">
    <property type="entry name" value="Znf_C2H2_sf"/>
</dbReference>
<keyword evidence="1" id="KW-0479">Metal-binding</keyword>
<dbReference type="GO" id="GO:0000981">
    <property type="term" value="F:DNA-binding transcription factor activity, RNA polymerase II-specific"/>
    <property type="evidence" value="ECO:0007669"/>
    <property type="project" value="UniProtKB-ARBA"/>
</dbReference>
<feature type="domain" description="C2H2-type" evidence="7">
    <location>
        <begin position="63"/>
        <end position="92"/>
    </location>
</feature>
<dbReference type="Gene3D" id="3.30.160.60">
    <property type="entry name" value="Classic Zinc Finger"/>
    <property type="match status" value="3"/>
</dbReference>
<dbReference type="GO" id="GO:0000978">
    <property type="term" value="F:RNA polymerase II cis-regulatory region sequence-specific DNA binding"/>
    <property type="evidence" value="ECO:0007669"/>
    <property type="project" value="TreeGrafter"/>
</dbReference>
<dbReference type="STRING" id="341454.A0A4V6RHE6"/>
<keyword evidence="9" id="KW-1185">Reference proteome</keyword>
<evidence type="ECO:0000313" key="8">
    <source>
        <dbReference type="EMBL" id="TGZ80735.1"/>
    </source>
</evidence>
<dbReference type="FunFam" id="3.30.160.60:FF:000125">
    <property type="entry name" value="Putative zinc finger protein 143"/>
    <property type="match status" value="1"/>
</dbReference>
<dbReference type="Pfam" id="PF00096">
    <property type="entry name" value="zf-C2H2"/>
    <property type="match status" value="1"/>
</dbReference>
<dbReference type="SMART" id="SM00355">
    <property type="entry name" value="ZnF_C2H2"/>
    <property type="match status" value="2"/>
</dbReference>
<organism evidence="8 9">
    <name type="scientific">Ascodesmis nigricans</name>
    <dbReference type="NCBI Taxonomy" id="341454"/>
    <lineage>
        <taxon>Eukaryota</taxon>
        <taxon>Fungi</taxon>
        <taxon>Dikarya</taxon>
        <taxon>Ascomycota</taxon>
        <taxon>Pezizomycotina</taxon>
        <taxon>Pezizomycetes</taxon>
        <taxon>Pezizales</taxon>
        <taxon>Ascodesmidaceae</taxon>
        <taxon>Ascodesmis</taxon>
    </lineage>
</organism>
<dbReference type="InParanoid" id="A0A4V6RHE6"/>
<name>A0A4V6RHE6_9PEZI</name>
<dbReference type="GO" id="GO:0005667">
    <property type="term" value="C:transcription regulator complex"/>
    <property type="evidence" value="ECO:0007669"/>
    <property type="project" value="TreeGrafter"/>
</dbReference>
<evidence type="ECO:0000256" key="1">
    <source>
        <dbReference type="ARBA" id="ARBA00022723"/>
    </source>
</evidence>
<evidence type="ECO:0000256" key="2">
    <source>
        <dbReference type="ARBA" id="ARBA00022737"/>
    </source>
</evidence>
<evidence type="ECO:0000259" key="7">
    <source>
        <dbReference type="PROSITE" id="PS50157"/>
    </source>
</evidence>
<dbReference type="InterPro" id="IPR013087">
    <property type="entry name" value="Znf_C2H2_type"/>
</dbReference>
<keyword evidence="3 6" id="KW-0863">Zinc-finger</keyword>